<reference evidence="1 3" key="1">
    <citation type="journal article" date="2017" name="Biosci Microbiota Food Health">
        <title>Genomic characterization reconfirms the taxonomic status of Lactobacillus parakefiri.</title>
        <authorList>
            <person name="Tanizawa Y."/>
            <person name="Kobayashi H."/>
            <person name="Kaminuma E."/>
            <person name="Sakamoto M."/>
            <person name="Ohkuma M."/>
            <person name="Nakamura Y."/>
            <person name="Arita M."/>
            <person name="Tohno M."/>
        </authorList>
    </citation>
    <scope>NUCLEOTIDE SEQUENCE [LARGE SCALE GENOMIC DNA]</scope>
    <source>
        <strain evidence="1 3">JCM 8573</strain>
    </source>
</reference>
<gene>
    <name evidence="2" type="ORF">C5L28_001769</name>
    <name evidence="1" type="ORF">LPKJCM_02100</name>
</gene>
<evidence type="ECO:0000313" key="3">
    <source>
        <dbReference type="Proteomes" id="UP000214739"/>
    </source>
</evidence>
<evidence type="ECO:0000313" key="1">
    <source>
        <dbReference type="EMBL" id="GAW72967.1"/>
    </source>
</evidence>
<name>A0A224V745_9LACO</name>
<dbReference type="EMBL" id="BDGB01000104">
    <property type="protein sequence ID" value="GAW72967.1"/>
    <property type="molecule type" value="Genomic_DNA"/>
</dbReference>
<reference evidence="2 4" key="2">
    <citation type="journal article" date="2019" name="Appl. Microbiol. Biotechnol.">
        <title>Uncovering carbohydrate metabolism through a genotype-phenotype association study of 56 lactic acid bacteria genomes.</title>
        <authorList>
            <person name="Buron-Moles G."/>
            <person name="Chailyan A."/>
            <person name="Dolejs I."/>
            <person name="Forster J."/>
            <person name="Miks M.H."/>
        </authorList>
    </citation>
    <scope>NUCLEOTIDE SEQUENCE [LARGE SCALE GENOMIC DNA]</scope>
    <source>
        <strain evidence="2 4">DSM 10551</strain>
    </source>
</reference>
<sequence length="48" mass="5665">MQLQMENKFCPSLIVSKFSYHDTKKAYSIDENFDFQEEGASHEQPTKH</sequence>
<keyword evidence="4" id="KW-1185">Reference proteome</keyword>
<evidence type="ECO:0000313" key="4">
    <source>
        <dbReference type="Proteomes" id="UP000294668"/>
    </source>
</evidence>
<accession>A0A224V745</accession>
<organism evidence="1 3">
    <name type="scientific">Lentilactobacillus parakefiri</name>
    <dbReference type="NCBI Taxonomy" id="152332"/>
    <lineage>
        <taxon>Bacteria</taxon>
        <taxon>Bacillati</taxon>
        <taxon>Bacillota</taxon>
        <taxon>Bacilli</taxon>
        <taxon>Lactobacillales</taxon>
        <taxon>Lactobacillaceae</taxon>
        <taxon>Lentilactobacillus</taxon>
    </lineage>
</organism>
<dbReference type="EMBL" id="PUFL01000034">
    <property type="protein sequence ID" value="TDG93299.1"/>
    <property type="molecule type" value="Genomic_DNA"/>
</dbReference>
<reference evidence="2" key="3">
    <citation type="submission" date="2019-02" db="EMBL/GenBank/DDBJ databases">
        <authorList>
            <person name="Buron G."/>
            <person name="Chaylann A."/>
            <person name="Dolejs I."/>
            <person name="Forster J."/>
            <person name="Miks M.H."/>
        </authorList>
    </citation>
    <scope>NUCLEOTIDE SEQUENCE</scope>
    <source>
        <strain evidence="2">DSM 10551</strain>
    </source>
</reference>
<proteinExistence type="predicted"/>
<dbReference type="AlphaFoldDB" id="A0A224V745"/>
<comment type="caution">
    <text evidence="1">The sequence shown here is derived from an EMBL/GenBank/DDBJ whole genome shotgun (WGS) entry which is preliminary data.</text>
</comment>
<dbReference type="Proteomes" id="UP000214739">
    <property type="component" value="Unassembled WGS sequence"/>
</dbReference>
<dbReference type="Proteomes" id="UP000294668">
    <property type="component" value="Unassembled WGS sequence"/>
</dbReference>
<evidence type="ECO:0000313" key="2">
    <source>
        <dbReference type="EMBL" id="TDG93299.1"/>
    </source>
</evidence>
<protein>
    <submittedName>
        <fullName evidence="1">Uncharacterized protein</fullName>
    </submittedName>
</protein>